<reference evidence="1" key="1">
    <citation type="submission" date="2013-03" db="EMBL/GenBank/DDBJ databases">
        <authorList>
            <person name="Harkins D.M."/>
            <person name="Durkin A.S."/>
            <person name="Brinkac L.M."/>
            <person name="Haft D.H."/>
            <person name="Selengut J.D."/>
            <person name="Sanka R."/>
            <person name="DePew J."/>
            <person name="Purushe J."/>
            <person name="Hartskeerl R.A."/>
            <person name="Ahmed A."/>
            <person name="van der Linden H."/>
            <person name="Goris M.G.A."/>
            <person name="Vinetz J.M."/>
            <person name="Sutton G.G."/>
            <person name="Nierman W.C."/>
            <person name="Fouts D.E."/>
        </authorList>
    </citation>
    <scope>NUCLEOTIDE SEQUENCE [LARGE SCALE GENOMIC DNA]</scope>
    <source>
        <strain evidence="1">LT 11-33</strain>
    </source>
</reference>
<name>N1W000_9LEPT</name>
<proteinExistence type="predicted"/>
<protein>
    <submittedName>
        <fullName evidence="1">PF06945 family protein</fullName>
    </submittedName>
</protein>
<dbReference type="Proteomes" id="UP000012371">
    <property type="component" value="Unassembled WGS sequence"/>
</dbReference>
<dbReference type="AlphaFoldDB" id="N1W000"/>
<accession>N1W000</accession>
<dbReference type="Pfam" id="PF06945">
    <property type="entry name" value="DUF1289"/>
    <property type="match status" value="1"/>
</dbReference>
<dbReference type="EMBL" id="AOGW02000006">
    <property type="protein sequence ID" value="EMY62625.1"/>
    <property type="molecule type" value="Genomic_DNA"/>
</dbReference>
<evidence type="ECO:0000313" key="2">
    <source>
        <dbReference type="Proteomes" id="UP000012371"/>
    </source>
</evidence>
<comment type="caution">
    <text evidence="1">The sequence shown here is derived from an EMBL/GenBank/DDBJ whole genome shotgun (WGS) entry which is preliminary data.</text>
</comment>
<dbReference type="InterPro" id="IPR010710">
    <property type="entry name" value="DUF1289"/>
</dbReference>
<gene>
    <name evidence="1" type="ORF">LEP1GSC203_3539</name>
</gene>
<sequence length="47" mass="5246">MMDPDSGLCAGCFRTLEEIGSWSVMTEEEREKVWGELPQRKAGGSLK</sequence>
<dbReference type="STRING" id="1257025.LEP1GSC203_3539"/>
<evidence type="ECO:0000313" key="1">
    <source>
        <dbReference type="EMBL" id="EMY62625.1"/>
    </source>
</evidence>
<keyword evidence="2" id="KW-1185">Reference proteome</keyword>
<organism evidence="1 2">
    <name type="scientific">Leptospira terpstrae serovar Hualin str. LT 11-33 = ATCC 700639</name>
    <dbReference type="NCBI Taxonomy" id="1257025"/>
    <lineage>
        <taxon>Bacteria</taxon>
        <taxon>Pseudomonadati</taxon>
        <taxon>Spirochaetota</taxon>
        <taxon>Spirochaetia</taxon>
        <taxon>Leptospirales</taxon>
        <taxon>Leptospiraceae</taxon>
        <taxon>Leptospira</taxon>
    </lineage>
</organism>